<keyword evidence="1" id="KW-1133">Transmembrane helix</keyword>
<dbReference type="Proteomes" id="UP000037035">
    <property type="component" value="Unassembled WGS sequence"/>
</dbReference>
<feature type="transmembrane region" description="Helical" evidence="1">
    <location>
        <begin position="51"/>
        <end position="69"/>
    </location>
</feature>
<accession>A0A0L6V9C5</accession>
<feature type="transmembrane region" description="Helical" evidence="1">
    <location>
        <begin position="15"/>
        <end position="39"/>
    </location>
</feature>
<proteinExistence type="predicted"/>
<dbReference type="VEuPathDB" id="FungiDB:VP01_2332g2"/>
<keyword evidence="1" id="KW-0812">Transmembrane</keyword>
<reference evidence="2 3" key="1">
    <citation type="submission" date="2015-08" db="EMBL/GenBank/DDBJ databases">
        <title>Next Generation Sequencing and Analysis of the Genome of Puccinia sorghi L Schw, the Causal Agent of Maize Common Rust.</title>
        <authorList>
            <person name="Rochi L."/>
            <person name="Burguener G."/>
            <person name="Darino M."/>
            <person name="Turjanski A."/>
            <person name="Kreff E."/>
            <person name="Dieguez M.J."/>
            <person name="Sacco F."/>
        </authorList>
    </citation>
    <scope>NUCLEOTIDE SEQUENCE [LARGE SCALE GENOMIC DNA]</scope>
    <source>
        <strain evidence="2 3">RO10H11247</strain>
    </source>
</reference>
<keyword evidence="3" id="KW-1185">Reference proteome</keyword>
<evidence type="ECO:0000313" key="3">
    <source>
        <dbReference type="Proteomes" id="UP000037035"/>
    </source>
</evidence>
<feature type="transmembrane region" description="Helical" evidence="1">
    <location>
        <begin position="212"/>
        <end position="235"/>
    </location>
</feature>
<dbReference type="EMBL" id="LAVV01007206">
    <property type="protein sequence ID" value="KNZ56730.1"/>
    <property type="molecule type" value="Genomic_DNA"/>
</dbReference>
<dbReference type="AlphaFoldDB" id="A0A0L6V9C5"/>
<evidence type="ECO:0000313" key="2">
    <source>
        <dbReference type="EMBL" id="KNZ56730.1"/>
    </source>
</evidence>
<organism evidence="2 3">
    <name type="scientific">Puccinia sorghi</name>
    <dbReference type="NCBI Taxonomy" id="27349"/>
    <lineage>
        <taxon>Eukaryota</taxon>
        <taxon>Fungi</taxon>
        <taxon>Dikarya</taxon>
        <taxon>Basidiomycota</taxon>
        <taxon>Pucciniomycotina</taxon>
        <taxon>Pucciniomycetes</taxon>
        <taxon>Pucciniales</taxon>
        <taxon>Pucciniaceae</taxon>
        <taxon>Puccinia</taxon>
    </lineage>
</organism>
<comment type="caution">
    <text evidence="2">The sequence shown here is derived from an EMBL/GenBank/DDBJ whole genome shotgun (WGS) entry which is preliminary data.</text>
</comment>
<name>A0A0L6V9C5_9BASI</name>
<keyword evidence="1" id="KW-0472">Membrane</keyword>
<evidence type="ECO:0000256" key="1">
    <source>
        <dbReference type="SAM" id="Phobius"/>
    </source>
</evidence>
<protein>
    <submittedName>
        <fullName evidence="2">Uncharacterized protein</fullName>
    </submittedName>
</protein>
<gene>
    <name evidence="2" type="ORF">VP01_2332g2</name>
</gene>
<sequence>MSLIDRLHQVKETDFVLFFYLEILTDIEGICVICITYAPRNTTLSCLHLNLQLYSTFWFPYTFIFLTWFSRLKNFHNPRASACLFMMSSSYGNIRGSPDSIIVQNLMIIMIRVIIQSNTHADTPETHYQKKNSLFTDLNQTRVPQNVLVKKHKQSHKKKISKKNSVIICWNFLDGFLPLHRLAPALTDQVLFFLHPEVEACMLLKITRFVCFICYTFYCILLTMSLLCYLELALIPPNKLVHFSNKISSVIILISCSLDNIIENRNLNLLFQIILHAPAKLSSKLHLFEHVDILAQSLYILRSFLGVVEQVFFAVSEIHLNLSFCFLNFIGDSSYFASVLHESDSLAHTNGIYCKNKKNNSTACMIQPRCDAQWSSDRGLVGNAACKLQAVEQVFLAAIGLFVWLRPTPSCFKLNFDAPLLQRYLLISFSWERFEVNNFPSMDK</sequence>